<feature type="transmembrane region" description="Helical" evidence="1">
    <location>
        <begin position="7"/>
        <end position="26"/>
    </location>
</feature>
<feature type="transmembrane region" description="Helical" evidence="1">
    <location>
        <begin position="180"/>
        <end position="199"/>
    </location>
</feature>
<feature type="transmembrane region" description="Helical" evidence="1">
    <location>
        <begin position="112"/>
        <end position="134"/>
    </location>
</feature>
<keyword evidence="1" id="KW-1133">Transmembrane helix</keyword>
<dbReference type="EMBL" id="JABDJR010000390">
    <property type="protein sequence ID" value="NNF07044.1"/>
    <property type="molecule type" value="Genomic_DNA"/>
</dbReference>
<evidence type="ECO:0000313" key="3">
    <source>
        <dbReference type="Proteomes" id="UP000547674"/>
    </source>
</evidence>
<sequence>MQLTKTQAGALIVVLGLLFYLAGRFWVFSEPFSTIAPIRFGAVLLIAATFFCQWQGTRLLSTVGRTSEFDARTRLRYTLQSLGTVLALACGALLLAWIPFALVSLEKTLLSLQLGIVFCGLALGLYLVVLRLSLDLIRRMTEDEEEPDREVPFRAWLKHLPVLFALGYGVAWYFQGPRNLVEIAATSLILAVAMIALGVNRLGQVANKTLDAYLL</sequence>
<gene>
    <name evidence="2" type="ORF">HKN21_09810</name>
</gene>
<feature type="transmembrane region" description="Helical" evidence="1">
    <location>
        <begin position="38"/>
        <end position="56"/>
    </location>
</feature>
<dbReference type="AlphaFoldDB" id="A0A7Y2EC04"/>
<keyword evidence="1" id="KW-0472">Membrane</keyword>
<evidence type="ECO:0000256" key="1">
    <source>
        <dbReference type="SAM" id="Phobius"/>
    </source>
</evidence>
<evidence type="ECO:0000313" key="2">
    <source>
        <dbReference type="EMBL" id="NNF07044.1"/>
    </source>
</evidence>
<comment type="caution">
    <text evidence="2">The sequence shown here is derived from an EMBL/GenBank/DDBJ whole genome shotgun (WGS) entry which is preliminary data.</text>
</comment>
<reference evidence="2 3" key="1">
    <citation type="submission" date="2020-03" db="EMBL/GenBank/DDBJ databases">
        <title>Metabolic flexibility allows generalist bacteria to become dominant in a frequently disturbed ecosystem.</title>
        <authorList>
            <person name="Chen Y.-J."/>
            <person name="Leung P.M."/>
            <person name="Bay S.K."/>
            <person name="Hugenholtz P."/>
            <person name="Kessler A.J."/>
            <person name="Shelley G."/>
            <person name="Waite D.W."/>
            <person name="Cook P.L."/>
            <person name="Greening C."/>
        </authorList>
    </citation>
    <scope>NUCLEOTIDE SEQUENCE [LARGE SCALE GENOMIC DNA]</scope>
    <source>
        <strain evidence="2">SS_bin_28</strain>
    </source>
</reference>
<proteinExistence type="predicted"/>
<keyword evidence="1" id="KW-0812">Transmembrane</keyword>
<accession>A0A7Y2EC04</accession>
<feature type="transmembrane region" description="Helical" evidence="1">
    <location>
        <begin position="155"/>
        <end position="174"/>
    </location>
</feature>
<feature type="transmembrane region" description="Helical" evidence="1">
    <location>
        <begin position="77"/>
        <end position="100"/>
    </location>
</feature>
<organism evidence="2 3">
    <name type="scientific">Eiseniibacteriota bacterium</name>
    <dbReference type="NCBI Taxonomy" id="2212470"/>
    <lineage>
        <taxon>Bacteria</taxon>
        <taxon>Candidatus Eiseniibacteriota</taxon>
    </lineage>
</organism>
<dbReference type="Proteomes" id="UP000547674">
    <property type="component" value="Unassembled WGS sequence"/>
</dbReference>
<protein>
    <submittedName>
        <fullName evidence="2">Uncharacterized protein</fullName>
    </submittedName>
</protein>
<name>A0A7Y2EC04_UNCEI</name>